<dbReference type="InterPro" id="IPR001155">
    <property type="entry name" value="OxRdtase_FMN_N"/>
</dbReference>
<keyword evidence="3" id="KW-0812">Transmembrane</keyword>
<dbReference type="InterPro" id="IPR051799">
    <property type="entry name" value="NADH_flavin_oxidoreductase"/>
</dbReference>
<dbReference type="InterPro" id="IPR013785">
    <property type="entry name" value="Aldolase_TIM"/>
</dbReference>
<comment type="caution">
    <text evidence="5">The sequence shown here is derived from an EMBL/GenBank/DDBJ whole genome shotgun (WGS) entry which is preliminary data.</text>
</comment>
<protein>
    <recommendedName>
        <fullName evidence="4">NADH:flavin oxidoreductase/NADH oxidase N-terminal domain-containing protein</fullName>
    </recommendedName>
</protein>
<dbReference type="InterPro" id="IPR012902">
    <property type="entry name" value="N_methyl_site"/>
</dbReference>
<dbReference type="Gene3D" id="3.30.700.10">
    <property type="entry name" value="Glycoprotein, Type 4 Pilin"/>
    <property type="match status" value="1"/>
</dbReference>
<keyword evidence="3" id="KW-0472">Membrane</keyword>
<keyword evidence="2" id="KW-0560">Oxidoreductase</keyword>
<organism evidence="5 6">
    <name type="scientific">Aliivibrio sifiae</name>
    <dbReference type="NCBI Taxonomy" id="566293"/>
    <lineage>
        <taxon>Bacteria</taxon>
        <taxon>Pseudomonadati</taxon>
        <taxon>Pseudomonadota</taxon>
        <taxon>Gammaproteobacteria</taxon>
        <taxon>Vibrionales</taxon>
        <taxon>Vibrionaceae</taxon>
        <taxon>Aliivibrio</taxon>
    </lineage>
</organism>
<reference evidence="6" key="1">
    <citation type="journal article" date="2019" name="Int. J. Syst. Evol. Microbiol.">
        <title>The Global Catalogue of Microorganisms (GCM) 10K type strain sequencing project: providing services to taxonomists for standard genome sequencing and annotation.</title>
        <authorList>
            <consortium name="The Broad Institute Genomics Platform"/>
            <consortium name="The Broad Institute Genome Sequencing Center for Infectious Disease"/>
            <person name="Wu L."/>
            <person name="Ma J."/>
        </authorList>
    </citation>
    <scope>NUCLEOTIDE SEQUENCE [LARGE SCALE GENOMIC DNA]</scope>
    <source>
        <strain evidence="6">NBRC 105001</strain>
    </source>
</reference>
<evidence type="ECO:0000259" key="4">
    <source>
        <dbReference type="Pfam" id="PF00724"/>
    </source>
</evidence>
<evidence type="ECO:0000256" key="3">
    <source>
        <dbReference type="SAM" id="Phobius"/>
    </source>
</evidence>
<dbReference type="InterPro" id="IPR045584">
    <property type="entry name" value="Pilin-like"/>
</dbReference>
<dbReference type="Pfam" id="PF07963">
    <property type="entry name" value="N_methyl"/>
    <property type="match status" value="1"/>
</dbReference>
<keyword evidence="1" id="KW-0285">Flavoprotein</keyword>
<dbReference type="PANTHER" id="PTHR43656">
    <property type="entry name" value="BINDING OXIDOREDUCTASE, PUTATIVE (AFU_ORTHOLOGUE AFUA_2G08260)-RELATED"/>
    <property type="match status" value="1"/>
</dbReference>
<name>A0ABQ6AGX0_9GAMM</name>
<keyword evidence="3" id="KW-1133">Transmembrane helix</keyword>
<dbReference type="SUPFAM" id="SSF54523">
    <property type="entry name" value="Pili subunits"/>
    <property type="match status" value="1"/>
</dbReference>
<dbReference type="Pfam" id="PF00724">
    <property type="entry name" value="Oxidored_FMN"/>
    <property type="match status" value="1"/>
</dbReference>
<proteinExistence type="predicted"/>
<dbReference type="PANTHER" id="PTHR43656:SF2">
    <property type="entry name" value="BINDING OXIDOREDUCTASE, PUTATIVE (AFU_ORTHOLOGUE AFUA_2G08260)-RELATED"/>
    <property type="match status" value="1"/>
</dbReference>
<dbReference type="Gene3D" id="3.20.20.70">
    <property type="entry name" value="Aldolase class I"/>
    <property type="match status" value="1"/>
</dbReference>
<evidence type="ECO:0000313" key="5">
    <source>
        <dbReference type="EMBL" id="GLR75251.1"/>
    </source>
</evidence>
<dbReference type="CDD" id="cd04733">
    <property type="entry name" value="OYE_like_2_FMN"/>
    <property type="match status" value="1"/>
</dbReference>
<feature type="domain" description="NADH:flavin oxidoreductase/NADH oxidase N-terminal" evidence="4">
    <location>
        <begin position="9"/>
        <end position="275"/>
    </location>
</feature>
<evidence type="ECO:0000256" key="2">
    <source>
        <dbReference type="ARBA" id="ARBA00023002"/>
    </source>
</evidence>
<evidence type="ECO:0000256" key="1">
    <source>
        <dbReference type="ARBA" id="ARBA00022630"/>
    </source>
</evidence>
<gene>
    <name evidence="5" type="ORF">GCM10007855_21250</name>
</gene>
<evidence type="ECO:0000313" key="6">
    <source>
        <dbReference type="Proteomes" id="UP001156660"/>
    </source>
</evidence>
<accession>A0ABQ6AGX0</accession>
<dbReference type="EMBL" id="BSOU01000005">
    <property type="protein sequence ID" value="GLR75251.1"/>
    <property type="molecule type" value="Genomic_DNA"/>
</dbReference>
<keyword evidence="6" id="KW-1185">Reference proteome</keyword>
<feature type="transmembrane region" description="Helical" evidence="3">
    <location>
        <begin position="316"/>
        <end position="338"/>
    </location>
</feature>
<dbReference type="NCBIfam" id="TIGR02532">
    <property type="entry name" value="IV_pilin_GFxxxE"/>
    <property type="match status" value="1"/>
</dbReference>
<dbReference type="Proteomes" id="UP001156660">
    <property type="component" value="Unassembled WGS sequence"/>
</dbReference>
<dbReference type="SUPFAM" id="SSF51395">
    <property type="entry name" value="FMN-linked oxidoreductases"/>
    <property type="match status" value="1"/>
</dbReference>
<sequence>MSNVVLDEHSNLALFTEWANAGKQNGSHIWVQLNHPGKQIPKFLCVDPVAPSAISLERGLEKAFNTPRALSDSEIHDIINKFALSAKLSKQVGFTGVQIHGAHGYLVSQFLSTRHNQRDDKWGGSLKNRLRFVLEVYRAIRKEVGDDFPVGIKLNSADFMKGGFTEEESMLVVQTLSDNGIDLIEISGGTYESPSMMGSKDKKNPVKESTIKREAYFMDYMEKVRDLVSTPLVVTGGFRTAQAMNDALNTSATDFIGIARTMAIDPDFPNKLIKNPNHGMPLIEPTTGKPSLDKMAMVGLVWYEHQMWRIAEGKDGFTIIELVIVIVILGILSVTASAKFITLQRDARISALQSLKGEMIGAMNQLHPKTILAGIDTQASGAITIEGNVIEIAYGYPKALANQTWNKLMNQEFIDSQFNDTTPSEWYFHNDTSKAFITFMHRSKKYSNDNCHIKYSEAINENTLPIFEFVSTGC</sequence>